<feature type="region of interest" description="Disordered" evidence="1">
    <location>
        <begin position="1"/>
        <end position="80"/>
    </location>
</feature>
<dbReference type="AlphaFoldDB" id="A0A0E9X7L3"/>
<proteinExistence type="predicted"/>
<feature type="compositionally biased region" description="Basic and acidic residues" evidence="1">
    <location>
        <begin position="1"/>
        <end position="11"/>
    </location>
</feature>
<evidence type="ECO:0000256" key="1">
    <source>
        <dbReference type="SAM" id="MobiDB-lite"/>
    </source>
</evidence>
<reference evidence="2" key="1">
    <citation type="submission" date="2014-11" db="EMBL/GenBank/DDBJ databases">
        <authorList>
            <person name="Amaro Gonzalez C."/>
        </authorList>
    </citation>
    <scope>NUCLEOTIDE SEQUENCE</scope>
</reference>
<reference evidence="2" key="2">
    <citation type="journal article" date="2015" name="Fish Shellfish Immunol.">
        <title>Early steps in the European eel (Anguilla anguilla)-Vibrio vulnificus interaction in the gills: Role of the RtxA13 toxin.</title>
        <authorList>
            <person name="Callol A."/>
            <person name="Pajuelo D."/>
            <person name="Ebbesson L."/>
            <person name="Teles M."/>
            <person name="MacKenzie S."/>
            <person name="Amaro C."/>
        </authorList>
    </citation>
    <scope>NUCLEOTIDE SEQUENCE</scope>
</reference>
<evidence type="ECO:0000313" key="2">
    <source>
        <dbReference type="EMBL" id="JAH97698.1"/>
    </source>
</evidence>
<dbReference type="EMBL" id="GBXM01010879">
    <property type="protein sequence ID" value="JAH97698.1"/>
    <property type="molecule type" value="Transcribed_RNA"/>
</dbReference>
<feature type="compositionally biased region" description="Basic and acidic residues" evidence="1">
    <location>
        <begin position="23"/>
        <end position="33"/>
    </location>
</feature>
<accession>A0A0E9X7L3</accession>
<feature type="compositionally biased region" description="Basic residues" evidence="1">
    <location>
        <begin position="34"/>
        <end position="47"/>
    </location>
</feature>
<name>A0A0E9X7L3_ANGAN</name>
<sequence>MDRPGPGEREAAGQQAGGRVRAHHGEDQEPEVRHRGRHHHPPHRRPHQALPRPEGRRAVLPGRRPFRIPGGLRAEGASPPRHDGIAVAVSYLYLYTRLTVVVSVSRALGLAHFHSPRQTVASGTVTFVVLFLDV</sequence>
<organism evidence="2">
    <name type="scientific">Anguilla anguilla</name>
    <name type="common">European freshwater eel</name>
    <name type="synonym">Muraena anguilla</name>
    <dbReference type="NCBI Taxonomy" id="7936"/>
    <lineage>
        <taxon>Eukaryota</taxon>
        <taxon>Metazoa</taxon>
        <taxon>Chordata</taxon>
        <taxon>Craniata</taxon>
        <taxon>Vertebrata</taxon>
        <taxon>Euteleostomi</taxon>
        <taxon>Actinopterygii</taxon>
        <taxon>Neopterygii</taxon>
        <taxon>Teleostei</taxon>
        <taxon>Anguilliformes</taxon>
        <taxon>Anguillidae</taxon>
        <taxon>Anguilla</taxon>
    </lineage>
</organism>
<protein>
    <submittedName>
        <fullName evidence="2">Uncharacterized protein</fullName>
    </submittedName>
</protein>